<reference evidence="1" key="1">
    <citation type="journal article" date="2022" name="Int. J. Mol. Sci.">
        <title>Draft Genome of Tanacetum Coccineum: Genomic Comparison of Closely Related Tanacetum-Family Plants.</title>
        <authorList>
            <person name="Yamashiro T."/>
            <person name="Shiraishi A."/>
            <person name="Nakayama K."/>
            <person name="Satake H."/>
        </authorList>
    </citation>
    <scope>NUCLEOTIDE SEQUENCE</scope>
</reference>
<organism evidence="1 2">
    <name type="scientific">Tanacetum coccineum</name>
    <dbReference type="NCBI Taxonomy" id="301880"/>
    <lineage>
        <taxon>Eukaryota</taxon>
        <taxon>Viridiplantae</taxon>
        <taxon>Streptophyta</taxon>
        <taxon>Embryophyta</taxon>
        <taxon>Tracheophyta</taxon>
        <taxon>Spermatophyta</taxon>
        <taxon>Magnoliopsida</taxon>
        <taxon>eudicotyledons</taxon>
        <taxon>Gunneridae</taxon>
        <taxon>Pentapetalae</taxon>
        <taxon>asterids</taxon>
        <taxon>campanulids</taxon>
        <taxon>Asterales</taxon>
        <taxon>Asteraceae</taxon>
        <taxon>Asteroideae</taxon>
        <taxon>Anthemideae</taxon>
        <taxon>Anthemidinae</taxon>
        <taxon>Tanacetum</taxon>
    </lineage>
</organism>
<proteinExistence type="predicted"/>
<evidence type="ECO:0000313" key="1">
    <source>
        <dbReference type="EMBL" id="GJS62456.1"/>
    </source>
</evidence>
<sequence>MSQRQDWYFEIANPEIVSGSTDFDKTCPPNDYHGGVAEQRIALRTSDCAIIACPHMESRSTGIVAGRSGSAIPGCEILRSEEKSEAANVLPAAQYCDMSAGCCHPECMASALDVHRTWDSHVPNCRRSALFIGERMLGKAHVLSRIRCRDAMPCGIISIITASRQSRDGVDRRGFEARALLAESGVCPSGHETGMPSSMILSWLSAEKQQLLRAVSSPQYLSHANERESRGFIDELKPLSTDIGVLSGQYRPKLSIIYVTVLITSETFSPIVTVQALTQAIASVIGHVILANGLGATVDILGFIA</sequence>
<gene>
    <name evidence="1" type="ORF">Tco_0657240</name>
</gene>
<comment type="caution">
    <text evidence="1">The sequence shown here is derived from an EMBL/GenBank/DDBJ whole genome shotgun (WGS) entry which is preliminary data.</text>
</comment>
<name>A0ABQ4XB10_9ASTR</name>
<keyword evidence="2" id="KW-1185">Reference proteome</keyword>
<evidence type="ECO:0000313" key="2">
    <source>
        <dbReference type="Proteomes" id="UP001151760"/>
    </source>
</evidence>
<dbReference type="Proteomes" id="UP001151760">
    <property type="component" value="Unassembled WGS sequence"/>
</dbReference>
<accession>A0ABQ4XB10</accession>
<dbReference type="EMBL" id="BQNB010009362">
    <property type="protein sequence ID" value="GJS62456.1"/>
    <property type="molecule type" value="Genomic_DNA"/>
</dbReference>
<reference evidence="1" key="2">
    <citation type="submission" date="2022-01" db="EMBL/GenBank/DDBJ databases">
        <authorList>
            <person name="Yamashiro T."/>
            <person name="Shiraishi A."/>
            <person name="Satake H."/>
            <person name="Nakayama K."/>
        </authorList>
    </citation>
    <scope>NUCLEOTIDE SEQUENCE</scope>
</reference>
<protein>
    <submittedName>
        <fullName evidence="1">Uncharacterized protein</fullName>
    </submittedName>
</protein>